<dbReference type="InterPro" id="IPR041715">
    <property type="entry name" value="HisRS-like_core"/>
</dbReference>
<dbReference type="InterPro" id="IPR004154">
    <property type="entry name" value="Anticodon-bd"/>
</dbReference>
<dbReference type="SUPFAM" id="SSF81383">
    <property type="entry name" value="F-box domain"/>
    <property type="match status" value="1"/>
</dbReference>
<dbReference type="EC" id="6.1.1.21" evidence="3"/>
<evidence type="ECO:0000256" key="3">
    <source>
        <dbReference type="ARBA" id="ARBA00012815"/>
    </source>
</evidence>
<dbReference type="InterPro" id="IPR045864">
    <property type="entry name" value="aa-tRNA-synth_II/BPL/LPL"/>
</dbReference>
<dbReference type="FunFam" id="3.30.930.10:FF:000061">
    <property type="entry name" value="Histidine--tRNA ligase, cytoplasmic"/>
    <property type="match status" value="1"/>
</dbReference>
<accession>A0A8T9B1M7</accession>
<dbReference type="GO" id="GO:0005524">
    <property type="term" value="F:ATP binding"/>
    <property type="evidence" value="ECO:0007669"/>
    <property type="project" value="UniProtKB-KW"/>
</dbReference>
<evidence type="ECO:0000256" key="6">
    <source>
        <dbReference type="ARBA" id="ARBA00022840"/>
    </source>
</evidence>
<dbReference type="InterPro" id="IPR036047">
    <property type="entry name" value="F-box-like_dom_sf"/>
</dbReference>
<evidence type="ECO:0000259" key="10">
    <source>
        <dbReference type="PROSITE" id="PS50862"/>
    </source>
</evidence>
<dbReference type="PANTHER" id="PTHR11476">
    <property type="entry name" value="HISTIDYL-TRNA SYNTHETASE"/>
    <property type="match status" value="1"/>
</dbReference>
<reference evidence="11 12" key="1">
    <citation type="submission" date="2018-05" db="EMBL/GenBank/DDBJ databases">
        <title>Whole genome sequencing for identification of molecular markers to develop diagnostic detection tools for the regulated plant pathogen Lachnellula willkommii.</title>
        <authorList>
            <person name="Giroux E."/>
            <person name="Bilodeau G."/>
        </authorList>
    </citation>
    <scope>NUCLEOTIDE SEQUENCE [LARGE SCALE GENOMIC DNA]</scope>
    <source>
        <strain evidence="11 12">CBS 203.66</strain>
    </source>
</reference>
<dbReference type="Gene3D" id="3.30.930.10">
    <property type="entry name" value="Bira Bifunctional Protein, Domain 2"/>
    <property type="match status" value="1"/>
</dbReference>
<dbReference type="Proteomes" id="UP000469559">
    <property type="component" value="Unassembled WGS sequence"/>
</dbReference>
<evidence type="ECO:0000256" key="1">
    <source>
        <dbReference type="ARBA" id="ARBA00004496"/>
    </source>
</evidence>
<evidence type="ECO:0000256" key="7">
    <source>
        <dbReference type="ARBA" id="ARBA00022917"/>
    </source>
</evidence>
<dbReference type="Pfam" id="PF13393">
    <property type="entry name" value="tRNA-synt_His"/>
    <property type="match status" value="1"/>
</dbReference>
<keyword evidence="12" id="KW-1185">Reference proteome</keyword>
<dbReference type="GO" id="GO:0003723">
    <property type="term" value="F:RNA binding"/>
    <property type="evidence" value="ECO:0007669"/>
    <property type="project" value="TreeGrafter"/>
</dbReference>
<keyword evidence="7" id="KW-0648">Protein biosynthesis</keyword>
<evidence type="ECO:0000256" key="8">
    <source>
        <dbReference type="ARBA" id="ARBA00030619"/>
    </source>
</evidence>
<dbReference type="NCBIfam" id="TIGR00442">
    <property type="entry name" value="hisS"/>
    <property type="match status" value="1"/>
</dbReference>
<dbReference type="GO" id="GO:0005829">
    <property type="term" value="C:cytosol"/>
    <property type="evidence" value="ECO:0007669"/>
    <property type="project" value="TreeGrafter"/>
</dbReference>
<dbReference type="GO" id="GO:0005739">
    <property type="term" value="C:mitochondrion"/>
    <property type="evidence" value="ECO:0007669"/>
    <property type="project" value="TreeGrafter"/>
</dbReference>
<evidence type="ECO:0000313" key="11">
    <source>
        <dbReference type="EMBL" id="TVY13880.1"/>
    </source>
</evidence>
<protein>
    <recommendedName>
        <fullName evidence="3">histidine--tRNA ligase</fullName>
        <ecNumber evidence="3">6.1.1.21</ecNumber>
    </recommendedName>
    <alternativeName>
        <fullName evidence="8">Histidyl-tRNA synthetase</fullName>
    </alternativeName>
</protein>
<evidence type="ECO:0000256" key="4">
    <source>
        <dbReference type="ARBA" id="ARBA00022490"/>
    </source>
</evidence>
<evidence type="ECO:0000256" key="9">
    <source>
        <dbReference type="ARBA" id="ARBA00047639"/>
    </source>
</evidence>
<proteinExistence type="inferred from homology"/>
<dbReference type="Gene3D" id="3.40.50.800">
    <property type="entry name" value="Anticodon-binding domain"/>
    <property type="match status" value="1"/>
</dbReference>
<keyword evidence="5" id="KW-0547">Nucleotide-binding</keyword>
<evidence type="ECO:0000256" key="5">
    <source>
        <dbReference type="ARBA" id="ARBA00022741"/>
    </source>
</evidence>
<dbReference type="GO" id="GO:0004821">
    <property type="term" value="F:histidine-tRNA ligase activity"/>
    <property type="evidence" value="ECO:0007669"/>
    <property type="project" value="UniProtKB-EC"/>
</dbReference>
<name>A0A8T9B1M7_9HELO</name>
<dbReference type="PANTHER" id="PTHR11476:SF7">
    <property type="entry name" value="HISTIDINE--TRNA LIGASE"/>
    <property type="match status" value="1"/>
</dbReference>
<dbReference type="Pfam" id="PF03129">
    <property type="entry name" value="HGTP_anticodon"/>
    <property type="match status" value="1"/>
</dbReference>
<evidence type="ECO:0000256" key="2">
    <source>
        <dbReference type="ARBA" id="ARBA00008226"/>
    </source>
</evidence>
<dbReference type="EMBL" id="QGMF01000828">
    <property type="protein sequence ID" value="TVY13880.1"/>
    <property type="molecule type" value="Genomic_DNA"/>
</dbReference>
<keyword evidence="11" id="KW-0436">Ligase</keyword>
<keyword evidence="6" id="KW-0067">ATP-binding</keyword>
<dbReference type="InterPro" id="IPR015807">
    <property type="entry name" value="His-tRNA-ligase"/>
</dbReference>
<dbReference type="AlphaFoldDB" id="A0A8T9B1M7"/>
<dbReference type="FunFam" id="3.40.50.800:FF:000015">
    <property type="entry name" value="Histidyl-tRNA synthetase, mitochondrial"/>
    <property type="match status" value="1"/>
</dbReference>
<evidence type="ECO:0000313" key="12">
    <source>
        <dbReference type="Proteomes" id="UP000469559"/>
    </source>
</evidence>
<gene>
    <name evidence="11" type="primary">hts1_1</name>
    <name evidence="11" type="ORF">LARI1_G009216</name>
</gene>
<keyword evidence="4" id="KW-0963">Cytoplasm</keyword>
<dbReference type="SUPFAM" id="SSF52954">
    <property type="entry name" value="Class II aaRS ABD-related"/>
    <property type="match status" value="1"/>
</dbReference>
<dbReference type="SUPFAM" id="SSF55681">
    <property type="entry name" value="Class II aaRS and biotin synthetases"/>
    <property type="match status" value="1"/>
</dbReference>
<dbReference type="InterPro" id="IPR036621">
    <property type="entry name" value="Anticodon-bd_dom_sf"/>
</dbReference>
<dbReference type="GO" id="GO:0006427">
    <property type="term" value="P:histidyl-tRNA aminoacylation"/>
    <property type="evidence" value="ECO:0007669"/>
    <property type="project" value="InterPro"/>
</dbReference>
<feature type="domain" description="Aminoacyl-transfer RNA synthetases class-II family profile" evidence="10">
    <location>
        <begin position="152"/>
        <end position="496"/>
    </location>
</feature>
<comment type="catalytic activity">
    <reaction evidence="9">
        <text>tRNA(His) + L-histidine + ATP = L-histidyl-tRNA(His) + AMP + diphosphate + H(+)</text>
        <dbReference type="Rhea" id="RHEA:17313"/>
        <dbReference type="Rhea" id="RHEA-COMP:9665"/>
        <dbReference type="Rhea" id="RHEA-COMP:9689"/>
        <dbReference type="ChEBI" id="CHEBI:15378"/>
        <dbReference type="ChEBI" id="CHEBI:30616"/>
        <dbReference type="ChEBI" id="CHEBI:33019"/>
        <dbReference type="ChEBI" id="CHEBI:57595"/>
        <dbReference type="ChEBI" id="CHEBI:78442"/>
        <dbReference type="ChEBI" id="CHEBI:78527"/>
        <dbReference type="ChEBI" id="CHEBI:456215"/>
        <dbReference type="EC" id="6.1.1.21"/>
    </reaction>
</comment>
<comment type="caution">
    <text evidence="11">The sequence shown here is derived from an EMBL/GenBank/DDBJ whole genome shotgun (WGS) entry which is preliminary data.</text>
</comment>
<organism evidence="11 12">
    <name type="scientific">Lachnellula arida</name>
    <dbReference type="NCBI Taxonomy" id="1316785"/>
    <lineage>
        <taxon>Eukaryota</taxon>
        <taxon>Fungi</taxon>
        <taxon>Dikarya</taxon>
        <taxon>Ascomycota</taxon>
        <taxon>Pezizomycotina</taxon>
        <taxon>Leotiomycetes</taxon>
        <taxon>Helotiales</taxon>
        <taxon>Lachnaceae</taxon>
        <taxon>Lachnellula</taxon>
    </lineage>
</organism>
<dbReference type="InterPro" id="IPR006195">
    <property type="entry name" value="aa-tRNA-synth_II"/>
</dbReference>
<sequence length="603" mass="67067">MSLDPKVPTGHGAMKADICECTEGFDNKPASATDTTRSLSLVSLPTDIHLLIFDELDAITSTCLAVTCKAFYPLHVAKWGLRMPIVSRLNGLLANWIGPDMLYDRWELMFVKKAYPGQTQDDFNVQNNMDQWMAANEAKMARSSVQLKTPKGTRDWFGSDLLLRDHILQTASNIFKLHGGTPLDTPAFELKAILAEKYGEDTRLMYDLADQGGELCSLRFDLTVPFARWLAMNNESQLKRYQIAKVYRRDQPSVAQGRLREFYQCDFDIAGVYDAMIADAEVLRVVVEVFEALGMGITIKVNHRRVLDGLFEVAGVPGEKIRSVSSAVDKLDKVAWAGVRREIVDEKGVSDEVADRVGEYVRRSGEMREMVRFLKSEPELCGNENIGAGIIDMELLVSYLEVYGVADKVSFDLSLARGLDYYTGLIFEVVNQPPGSNTAVIGKESESQVGSIAAGGRYDNLVGMYTRNPMPCVGISFGVDRIFTLLNALQGEKMLPGVDVYIIALSGKDVNGLLLERMSVARELWSAGISAEFTAKVKPRREKQSKESKNSRLSITLAPDEWAAGQVRLKDLRDDDTLQDKKDQGQLVSKENLIEEVKKLLST</sequence>
<dbReference type="OrthoDB" id="1906957at2759"/>
<dbReference type="CDD" id="cd00773">
    <property type="entry name" value="HisRS-like_core"/>
    <property type="match status" value="1"/>
</dbReference>
<dbReference type="GO" id="GO:0032543">
    <property type="term" value="P:mitochondrial translation"/>
    <property type="evidence" value="ECO:0007669"/>
    <property type="project" value="TreeGrafter"/>
</dbReference>
<comment type="similarity">
    <text evidence="2">Belongs to the class-II aminoacyl-tRNA synthetase family.</text>
</comment>
<comment type="subcellular location">
    <subcellularLocation>
        <location evidence="1">Cytoplasm</location>
    </subcellularLocation>
</comment>
<dbReference type="PROSITE" id="PS50862">
    <property type="entry name" value="AA_TRNA_LIGASE_II"/>
    <property type="match status" value="1"/>
</dbReference>